<dbReference type="Proteomes" id="UP000215828">
    <property type="component" value="Unassembled WGS sequence"/>
</dbReference>
<reference evidence="3 4" key="3">
    <citation type="submission" date="2017-09" db="EMBL/GenBank/DDBJ databases">
        <title>Tripartite evolution among Lactobacillus johnsonii, Lactobacillus taiwanensis, Lactobacillus reuteri and their rodent host.</title>
        <authorList>
            <person name="Wang T."/>
            <person name="Knowles S."/>
            <person name="Cheng C."/>
        </authorList>
    </citation>
    <scope>NUCLEOTIDE SEQUENCE [LARGE SCALE GENOMIC DNA]</scope>
    <source>
        <strain evidence="2 3">609q</strain>
        <strain evidence="1 4">609u</strain>
    </source>
</reference>
<reference evidence="2 3" key="1">
    <citation type="submission" date="2017-04" db="EMBL/GenBank/DDBJ databases">
        <authorList>
            <person name="Afonso C.L."/>
            <person name="Miller P.J."/>
            <person name="Scott M.A."/>
            <person name="Spackman E."/>
            <person name="Goraichik I."/>
            <person name="Dimitrov K.M."/>
            <person name="Suarez D.L."/>
            <person name="Swayne D.E."/>
        </authorList>
    </citation>
    <scope>NUCLEOTIDE SEQUENCE [LARGE SCALE GENOMIC DNA]</scope>
    <source>
        <strain evidence="2 3">609q</strain>
    </source>
</reference>
<reference evidence="1 4" key="2">
    <citation type="submission" date="2017-05" db="EMBL/GenBank/DDBJ databases">
        <authorList>
            <person name="Lin X.B."/>
            <person name="Stothard P."/>
            <person name="Tasseva G."/>
            <person name="Walter J."/>
        </authorList>
    </citation>
    <scope>NUCLEOTIDE SEQUENCE [LARGE SCALE GENOMIC DNA]</scope>
    <source>
        <strain evidence="1 4">609u</strain>
    </source>
</reference>
<sequence>MTYLFKFNNIKYNSIKEFASKYSISQNVAVNLLVSHATFDTNAINQILQTGSSQNKIFIDNVEYVSLESAANVHDMSRSQLKYNLSIFGYKTNIVFDKKISSNDFGHFRLNSRSCPLIVANIKFKSLDDICKYARIPQSRLLKNIRTYGTKSMHVFDMHNSDSKHKIIFNNLVFSSKGQMMGLFDLHHIPSNTKSESDLAKFIDSDKFVNVNRIYLNLPGYVQKDFKNLVRSQTTIFTKRGTLIKLKAVLQFYYDYDFLK</sequence>
<protein>
    <submittedName>
        <fullName evidence="2">Uncharacterized protein</fullName>
    </submittedName>
</protein>
<comment type="caution">
    <text evidence="2">The sequence shown here is derived from an EMBL/GenBank/DDBJ whole genome shotgun (WGS) entry which is preliminary data.</text>
</comment>
<evidence type="ECO:0000313" key="3">
    <source>
        <dbReference type="Proteomes" id="UP000215828"/>
    </source>
</evidence>
<accession>A0A256LII6</accession>
<dbReference type="RefSeq" id="WP_094496813.1">
    <property type="nucleotide sequence ID" value="NZ_NGNV01000002.1"/>
</dbReference>
<dbReference type="AlphaFoldDB" id="A0A256LII6"/>
<gene>
    <name evidence="1" type="ORF">CBF53_00715</name>
    <name evidence="2" type="ORF">CBF70_01300</name>
</gene>
<dbReference type="Proteomes" id="UP000216316">
    <property type="component" value="Unassembled WGS sequence"/>
</dbReference>
<evidence type="ECO:0000313" key="4">
    <source>
        <dbReference type="Proteomes" id="UP000216316"/>
    </source>
</evidence>
<evidence type="ECO:0000313" key="1">
    <source>
        <dbReference type="EMBL" id="OYR89042.1"/>
    </source>
</evidence>
<evidence type="ECO:0000313" key="2">
    <source>
        <dbReference type="EMBL" id="OYR93258.1"/>
    </source>
</evidence>
<name>A0A256LII6_9LACO</name>
<dbReference type="EMBL" id="NGNX01000003">
    <property type="protein sequence ID" value="OYR93258.1"/>
    <property type="molecule type" value="Genomic_DNA"/>
</dbReference>
<keyword evidence="4" id="KW-1185">Reference proteome</keyword>
<proteinExistence type="predicted"/>
<organism evidence="2 3">
    <name type="scientific">Lactobacillus taiwanensis</name>
    <dbReference type="NCBI Taxonomy" id="508451"/>
    <lineage>
        <taxon>Bacteria</taxon>
        <taxon>Bacillati</taxon>
        <taxon>Bacillota</taxon>
        <taxon>Bacilli</taxon>
        <taxon>Lactobacillales</taxon>
        <taxon>Lactobacillaceae</taxon>
        <taxon>Lactobacillus</taxon>
    </lineage>
</organism>
<dbReference type="EMBL" id="NGNV01000002">
    <property type="protein sequence ID" value="OYR89042.1"/>
    <property type="molecule type" value="Genomic_DNA"/>
</dbReference>